<dbReference type="GO" id="GO:0043169">
    <property type="term" value="F:cation binding"/>
    <property type="evidence" value="ECO:0007669"/>
    <property type="project" value="InterPro"/>
</dbReference>
<evidence type="ECO:0000313" key="10">
    <source>
        <dbReference type="Proteomes" id="UP000265000"/>
    </source>
</evidence>
<evidence type="ECO:0000256" key="2">
    <source>
        <dbReference type="ARBA" id="ARBA00009000"/>
    </source>
</evidence>
<dbReference type="InterPro" id="IPR004193">
    <property type="entry name" value="Glyco_hydro_13_N"/>
</dbReference>
<dbReference type="GO" id="GO:0003844">
    <property type="term" value="F:1,4-alpha-glucan branching enzyme activity"/>
    <property type="evidence" value="ECO:0007669"/>
    <property type="project" value="UniProtKB-EC"/>
</dbReference>
<dbReference type="InterPro" id="IPR006048">
    <property type="entry name" value="A-amylase/branching_C"/>
</dbReference>
<dbReference type="PANTHER" id="PTHR43651:SF3">
    <property type="entry name" value="1,4-ALPHA-GLUCAN-BRANCHING ENZYME"/>
    <property type="match status" value="1"/>
</dbReference>
<sequence>MFFFIVVYIQRLVINNVCQNGEKQLQKPFEIEFSLLRKNGWDKFSHPYSKKEFGKWELILPPKPDNSPAVDHNTKLKVVVHTKEGERLYRISPWAKYVTREEKSVVYDWVHWDPPQPYHIHPRPKKPLSLRIYEAHVGIGSPEPKVASYKNFTHNVLPRIKDLGYNCIQLMAIMEHAYYASFGYQITSYFAASSRFGTPDDLKELIDVAHSMGIAVLLDVVHSHASKNTEDGLNAFDGSDSCFFHSPPRGEHSLWGSRLFNYASWEVLRFLLSNLRWWLEEYRFDGFRFDGITSMLYHHHGIGTGFSGDYNEYFGLQVDEESLVYLMLSNHILHILYPDCITIAEDVSGMPALCRRVEEGGLGFDYRLAMAIPDKWIQILKELKDEEWDMGNIVFTLTNRRYGEKCIAYAESHDQALVGDKTLAFWLMDKEMYTNMSTLIPMSPIIDRGIQLHKMIRLLTHGLGGEGYLNFMGNEFGHPEWLDFPREGNNQSYHYARRQFNLLDMDHLRYHQLYAFDRDMNRTEDKYGWLAAPPAYVSAKHEGDKVIVFDRANVLFIFNFHPSKSFQDYRVGVEAPGKYPFLFCYGMS</sequence>
<dbReference type="PANTHER" id="PTHR43651">
    <property type="entry name" value="1,4-ALPHA-GLUCAN-BRANCHING ENZYME"/>
    <property type="match status" value="1"/>
</dbReference>
<feature type="active site" description="Nucleophile" evidence="7">
    <location>
        <position position="290"/>
    </location>
</feature>
<evidence type="ECO:0000259" key="8">
    <source>
        <dbReference type="SMART" id="SM00642"/>
    </source>
</evidence>
<dbReference type="FunFam" id="3.20.20.80:FF:000001">
    <property type="entry name" value="1,4-alpha-glucan branching enzyme"/>
    <property type="match status" value="1"/>
</dbReference>
<dbReference type="GO" id="GO:0005978">
    <property type="term" value="P:glycogen biosynthetic process"/>
    <property type="evidence" value="ECO:0007669"/>
    <property type="project" value="InterPro"/>
</dbReference>
<dbReference type="EC" id="2.4.1.18" evidence="3"/>
<dbReference type="SUPFAM" id="SSF51011">
    <property type="entry name" value="Glycosyl hydrolase domain"/>
    <property type="match status" value="1"/>
</dbReference>
<dbReference type="AlphaFoldDB" id="A0A3Q2T970"/>
<dbReference type="Gene3D" id="2.60.40.10">
    <property type="entry name" value="Immunoglobulins"/>
    <property type="match status" value="1"/>
</dbReference>
<keyword evidence="4" id="KW-0328">Glycosyltransferase</keyword>
<dbReference type="CDD" id="cd11321">
    <property type="entry name" value="AmyAc_bac_euk_BE"/>
    <property type="match status" value="1"/>
</dbReference>
<reference evidence="9" key="2">
    <citation type="submission" date="2025-09" db="UniProtKB">
        <authorList>
            <consortium name="Ensembl"/>
        </authorList>
    </citation>
    <scope>IDENTIFICATION</scope>
</reference>
<evidence type="ECO:0000256" key="6">
    <source>
        <dbReference type="ARBA" id="ARBA00060592"/>
    </source>
</evidence>
<accession>A0A3Q2T970</accession>
<evidence type="ECO:0000256" key="1">
    <source>
        <dbReference type="ARBA" id="ARBA00000826"/>
    </source>
</evidence>
<evidence type="ECO:0000313" key="9">
    <source>
        <dbReference type="Ensembl" id="ENSFHEP00000011493.1"/>
    </source>
</evidence>
<dbReference type="SUPFAM" id="SSF51445">
    <property type="entry name" value="(Trans)glycosidases"/>
    <property type="match status" value="1"/>
</dbReference>
<dbReference type="GeneTree" id="ENSGT00390000017040"/>
<feature type="domain" description="Glycosyl hydrolase family 13 catalytic" evidence="8">
    <location>
        <begin position="146"/>
        <end position="509"/>
    </location>
</feature>
<feature type="active site" description="Proton donor" evidence="7">
    <location>
        <position position="345"/>
    </location>
</feature>
<dbReference type="CDD" id="cd02854">
    <property type="entry name" value="E_set_GBE_euk_N"/>
    <property type="match status" value="1"/>
</dbReference>
<dbReference type="InterPro" id="IPR037439">
    <property type="entry name" value="Branching_enzy"/>
</dbReference>
<comment type="catalytic activity">
    <reaction evidence="1">
        <text>Transfers a segment of a (1-&gt;4)-alpha-D-glucan chain to a primary hydroxy group in a similar glucan chain.</text>
        <dbReference type="EC" id="2.4.1.18"/>
    </reaction>
</comment>
<evidence type="ECO:0000256" key="3">
    <source>
        <dbReference type="ARBA" id="ARBA00012541"/>
    </source>
</evidence>
<dbReference type="Proteomes" id="UP000265000">
    <property type="component" value="Unplaced"/>
</dbReference>
<comment type="pathway">
    <text evidence="6">Glycan biosynthesis.</text>
</comment>
<dbReference type="SMART" id="SM00642">
    <property type="entry name" value="Aamy"/>
    <property type="match status" value="1"/>
</dbReference>
<dbReference type="Pfam" id="PF02806">
    <property type="entry name" value="Alpha-amylase_C"/>
    <property type="match status" value="1"/>
</dbReference>
<dbReference type="InterPro" id="IPR006047">
    <property type="entry name" value="GH13_cat_dom"/>
</dbReference>
<comment type="similarity">
    <text evidence="2">Belongs to the glycosyl hydrolase 13 family. GlgB subfamily.</text>
</comment>
<dbReference type="Pfam" id="PF02922">
    <property type="entry name" value="CBM_48"/>
    <property type="match status" value="1"/>
</dbReference>
<dbReference type="SUPFAM" id="SSF81296">
    <property type="entry name" value="E set domains"/>
    <property type="match status" value="1"/>
</dbReference>
<dbReference type="GO" id="GO:0007399">
    <property type="term" value="P:nervous system development"/>
    <property type="evidence" value="ECO:0007669"/>
    <property type="project" value="UniProtKB-ARBA"/>
</dbReference>
<dbReference type="InterPro" id="IPR014756">
    <property type="entry name" value="Ig_E-set"/>
</dbReference>
<evidence type="ECO:0000256" key="4">
    <source>
        <dbReference type="ARBA" id="ARBA00022676"/>
    </source>
</evidence>
<organism evidence="9 10">
    <name type="scientific">Fundulus heteroclitus</name>
    <name type="common">Killifish</name>
    <name type="synonym">Mummichog</name>
    <dbReference type="NCBI Taxonomy" id="8078"/>
    <lineage>
        <taxon>Eukaryota</taxon>
        <taxon>Metazoa</taxon>
        <taxon>Chordata</taxon>
        <taxon>Craniata</taxon>
        <taxon>Vertebrata</taxon>
        <taxon>Euteleostomi</taxon>
        <taxon>Actinopterygii</taxon>
        <taxon>Neopterygii</taxon>
        <taxon>Teleostei</taxon>
        <taxon>Neoteleostei</taxon>
        <taxon>Acanthomorphata</taxon>
        <taxon>Ovalentaria</taxon>
        <taxon>Atherinomorphae</taxon>
        <taxon>Cyprinodontiformes</taxon>
        <taxon>Fundulidae</taxon>
        <taxon>Fundulus</taxon>
    </lineage>
</organism>
<dbReference type="GO" id="GO:0005737">
    <property type="term" value="C:cytoplasm"/>
    <property type="evidence" value="ECO:0007669"/>
    <property type="project" value="TreeGrafter"/>
</dbReference>
<dbReference type="InterPro" id="IPR013783">
    <property type="entry name" value="Ig-like_fold"/>
</dbReference>
<evidence type="ECO:0000256" key="5">
    <source>
        <dbReference type="ARBA" id="ARBA00022679"/>
    </source>
</evidence>
<keyword evidence="10" id="KW-1185">Reference proteome</keyword>
<dbReference type="PIRSF" id="PIRSF000463">
    <property type="entry name" value="GlgB"/>
    <property type="match status" value="1"/>
</dbReference>
<dbReference type="Gene3D" id="3.20.20.80">
    <property type="entry name" value="Glycosidases"/>
    <property type="match status" value="1"/>
</dbReference>
<dbReference type="InterPro" id="IPR017853">
    <property type="entry name" value="GH"/>
</dbReference>
<dbReference type="InterPro" id="IPR013780">
    <property type="entry name" value="Glyco_hydro_b"/>
</dbReference>
<evidence type="ECO:0000256" key="7">
    <source>
        <dbReference type="PIRSR" id="PIRSR000463-1"/>
    </source>
</evidence>
<dbReference type="Ensembl" id="ENSFHET00000018516.1">
    <property type="protein sequence ID" value="ENSFHEP00000011493.1"/>
    <property type="gene ID" value="ENSFHEG00000013028.1"/>
</dbReference>
<keyword evidence="5" id="KW-0808">Transferase</keyword>
<name>A0A3Q2T970_FUNHE</name>
<protein>
    <recommendedName>
        <fullName evidence="3">1,4-alpha-glucan branching enzyme</fullName>
        <ecNumber evidence="3">2.4.1.18</ecNumber>
    </recommendedName>
</protein>
<dbReference type="Pfam" id="PF00128">
    <property type="entry name" value="Alpha-amylase"/>
    <property type="match status" value="1"/>
</dbReference>
<reference evidence="9" key="1">
    <citation type="submission" date="2025-08" db="UniProtKB">
        <authorList>
            <consortium name="Ensembl"/>
        </authorList>
    </citation>
    <scope>IDENTIFICATION</scope>
</reference>
<proteinExistence type="inferred from homology"/>
<dbReference type="GO" id="GO:0004553">
    <property type="term" value="F:hydrolase activity, hydrolyzing O-glycosyl compounds"/>
    <property type="evidence" value="ECO:0007669"/>
    <property type="project" value="InterPro"/>
</dbReference>
<dbReference type="Gene3D" id="2.60.40.1180">
    <property type="entry name" value="Golgi alpha-mannosidase II"/>
    <property type="match status" value="1"/>
</dbReference>